<dbReference type="EC" id="3.5.1.44" evidence="3"/>
<dbReference type="Gene3D" id="3.30.1330.200">
    <property type="match status" value="1"/>
</dbReference>
<dbReference type="InterPro" id="IPR011324">
    <property type="entry name" value="Cytotoxic_necrot_fac-like_cat"/>
</dbReference>
<comment type="function">
    <text evidence="3">Probably deamidates glutamine residues to glutamate on methyl-accepting chemotaxis receptors (MCPs), playing an important role in chemotaxis.</text>
</comment>
<dbReference type="PANTHER" id="PTHR35147">
    <property type="entry name" value="CHEMORECEPTOR GLUTAMINE DEAMIDASE CHED-RELATED"/>
    <property type="match status" value="1"/>
</dbReference>
<evidence type="ECO:0000313" key="5">
    <source>
        <dbReference type="Proteomes" id="UP000178449"/>
    </source>
</evidence>
<dbReference type="GO" id="GO:0006935">
    <property type="term" value="P:chemotaxis"/>
    <property type="evidence" value="ECO:0007669"/>
    <property type="project" value="UniProtKB-UniRule"/>
</dbReference>
<accession>A0A1F6G640</accession>
<dbReference type="GO" id="GO:0050568">
    <property type="term" value="F:protein-glutamine glutaminase activity"/>
    <property type="evidence" value="ECO:0007669"/>
    <property type="project" value="UniProtKB-UniRule"/>
</dbReference>
<evidence type="ECO:0000256" key="2">
    <source>
        <dbReference type="ARBA" id="ARBA00022801"/>
    </source>
</evidence>
<dbReference type="CDD" id="cd16352">
    <property type="entry name" value="CheD"/>
    <property type="match status" value="1"/>
</dbReference>
<comment type="similarity">
    <text evidence="3">Belongs to the CheD family.</text>
</comment>
<evidence type="ECO:0000313" key="4">
    <source>
        <dbReference type="EMBL" id="OGG93559.1"/>
    </source>
</evidence>
<dbReference type="Proteomes" id="UP000178449">
    <property type="component" value="Unassembled WGS sequence"/>
</dbReference>
<evidence type="ECO:0000256" key="1">
    <source>
        <dbReference type="ARBA" id="ARBA00022500"/>
    </source>
</evidence>
<comment type="caution">
    <text evidence="4">The sequence shown here is derived from an EMBL/GenBank/DDBJ whole genome shotgun (WGS) entry which is preliminary data.</text>
</comment>
<dbReference type="SUPFAM" id="SSF64438">
    <property type="entry name" value="CNF1/YfiH-like putative cysteine hydrolases"/>
    <property type="match status" value="1"/>
</dbReference>
<sequence length="177" mass="19767">MVEVNPFGPTRKNYHLQPGEVFVTTEDMMITTVLGSCVAVCLFDPERLVAGMNHVMLPRMAPGQSPSTRFGNVASFVLLEMMREHRCSPQNLQVHVFGGANGLGRLSADPEKSTMQVGRSNLEVTFNVLKKLNIKIDGQDVGGDTGRRVQMDCRTGEIRMEFLRRFDFTHELQPAKV</sequence>
<gene>
    <name evidence="3" type="primary">cheD</name>
    <name evidence="4" type="ORF">A2527_11670</name>
</gene>
<protein>
    <recommendedName>
        <fullName evidence="3">Probable chemoreceptor glutamine deamidase CheD</fullName>
        <ecNumber evidence="3">3.5.1.44</ecNumber>
    </recommendedName>
</protein>
<dbReference type="AlphaFoldDB" id="A0A1F6G640"/>
<comment type="catalytic activity">
    <reaction evidence="3">
        <text>L-glutaminyl-[protein] + H2O = L-glutamyl-[protein] + NH4(+)</text>
        <dbReference type="Rhea" id="RHEA:16441"/>
        <dbReference type="Rhea" id="RHEA-COMP:10207"/>
        <dbReference type="Rhea" id="RHEA-COMP:10208"/>
        <dbReference type="ChEBI" id="CHEBI:15377"/>
        <dbReference type="ChEBI" id="CHEBI:28938"/>
        <dbReference type="ChEBI" id="CHEBI:29973"/>
        <dbReference type="ChEBI" id="CHEBI:30011"/>
        <dbReference type="EC" id="3.5.1.44"/>
    </reaction>
</comment>
<dbReference type="InterPro" id="IPR038592">
    <property type="entry name" value="CheD-like_sf"/>
</dbReference>
<reference evidence="4 5" key="1">
    <citation type="journal article" date="2016" name="Nat. Commun.">
        <title>Thousands of microbial genomes shed light on interconnected biogeochemical processes in an aquifer system.</title>
        <authorList>
            <person name="Anantharaman K."/>
            <person name="Brown C.T."/>
            <person name="Hug L.A."/>
            <person name="Sharon I."/>
            <person name="Castelle C.J."/>
            <person name="Probst A.J."/>
            <person name="Thomas B.C."/>
            <person name="Singh A."/>
            <person name="Wilkins M.J."/>
            <person name="Karaoz U."/>
            <person name="Brodie E.L."/>
            <person name="Williams K.H."/>
            <person name="Hubbard S.S."/>
            <person name="Banfield J.F."/>
        </authorList>
    </citation>
    <scope>NUCLEOTIDE SEQUENCE [LARGE SCALE GENOMIC DNA]</scope>
</reference>
<proteinExistence type="inferred from homology"/>
<dbReference type="STRING" id="1817772.A2527_11670"/>
<organism evidence="4 5">
    <name type="scientific">Candidatus Lambdaproteobacteria bacterium RIFOXYD2_FULL_50_16</name>
    <dbReference type="NCBI Taxonomy" id="1817772"/>
    <lineage>
        <taxon>Bacteria</taxon>
        <taxon>Pseudomonadati</taxon>
        <taxon>Pseudomonadota</taxon>
        <taxon>Candidatus Lambdaproteobacteria</taxon>
    </lineage>
</organism>
<dbReference type="InterPro" id="IPR005659">
    <property type="entry name" value="Chemorcpt_Glu_NH3ase_CheD"/>
</dbReference>
<name>A0A1F6G640_9PROT</name>
<keyword evidence="1 3" id="KW-0145">Chemotaxis</keyword>
<dbReference type="Pfam" id="PF03975">
    <property type="entry name" value="CheD"/>
    <property type="match status" value="1"/>
</dbReference>
<dbReference type="PANTHER" id="PTHR35147:SF1">
    <property type="entry name" value="CHEMORECEPTOR GLUTAMINE DEAMIDASE CHED-RELATED"/>
    <property type="match status" value="1"/>
</dbReference>
<evidence type="ECO:0000256" key="3">
    <source>
        <dbReference type="HAMAP-Rule" id="MF_01440"/>
    </source>
</evidence>
<keyword evidence="2 3" id="KW-0378">Hydrolase</keyword>
<dbReference type="EMBL" id="MFNE01000047">
    <property type="protein sequence ID" value="OGG93559.1"/>
    <property type="molecule type" value="Genomic_DNA"/>
</dbReference>
<dbReference type="HAMAP" id="MF_01440">
    <property type="entry name" value="CheD"/>
    <property type="match status" value="1"/>
</dbReference>